<evidence type="ECO:0000256" key="1">
    <source>
        <dbReference type="ARBA" id="ARBA00004167"/>
    </source>
</evidence>
<dbReference type="GO" id="GO:0017095">
    <property type="term" value="F:heparan sulfate 6-sulfotransferase activity"/>
    <property type="evidence" value="ECO:0007669"/>
    <property type="project" value="TreeGrafter"/>
</dbReference>
<dbReference type="Gene3D" id="3.40.50.300">
    <property type="entry name" value="P-loop containing nucleotide triphosphate hydrolases"/>
    <property type="match status" value="1"/>
</dbReference>
<evidence type="ECO:0000256" key="4">
    <source>
        <dbReference type="ARBA" id="ARBA00022989"/>
    </source>
</evidence>
<dbReference type="AlphaFoldDB" id="A0A4Y8LYH1"/>
<dbReference type="EMBL" id="SOMN01000010">
    <property type="protein sequence ID" value="TFE27174.1"/>
    <property type="molecule type" value="Genomic_DNA"/>
</dbReference>
<keyword evidence="4" id="KW-1133">Transmembrane helix</keyword>
<dbReference type="InterPro" id="IPR010635">
    <property type="entry name" value="Heparan_SO4-6-sulfoTrfase"/>
</dbReference>
<evidence type="ECO:0000256" key="6">
    <source>
        <dbReference type="ARBA" id="ARBA00023180"/>
    </source>
</evidence>
<keyword evidence="5" id="KW-0472">Membrane</keyword>
<gene>
    <name evidence="7" type="ORF">E2980_09725</name>
</gene>
<evidence type="ECO:0000256" key="3">
    <source>
        <dbReference type="ARBA" id="ARBA00022692"/>
    </source>
</evidence>
<dbReference type="Pfam" id="PF03567">
    <property type="entry name" value="Sulfotransfer_2"/>
    <property type="match status" value="1"/>
</dbReference>
<comment type="caution">
    <text evidence="7">The sequence shown here is derived from an EMBL/GenBank/DDBJ whole genome shotgun (WGS) entry which is preliminary data.</text>
</comment>
<proteinExistence type="predicted"/>
<keyword evidence="6" id="KW-0325">Glycoprotein</keyword>
<evidence type="ECO:0000313" key="7">
    <source>
        <dbReference type="EMBL" id="TFE27174.1"/>
    </source>
</evidence>
<keyword evidence="8" id="KW-1185">Reference proteome</keyword>
<protein>
    <recommendedName>
        <fullName evidence="9">Sulfotransferase family protein</fullName>
    </recommendedName>
</protein>
<evidence type="ECO:0000256" key="2">
    <source>
        <dbReference type="ARBA" id="ARBA00022679"/>
    </source>
</evidence>
<dbReference type="PANTHER" id="PTHR12812">
    <property type="entry name" value="HEPARAN SULFATE 6-O-SULFOTRANSFERASE 3"/>
    <property type="match status" value="1"/>
</dbReference>
<evidence type="ECO:0000256" key="5">
    <source>
        <dbReference type="ARBA" id="ARBA00023136"/>
    </source>
</evidence>
<organism evidence="7 8">
    <name type="scientific">Cohnella luojiensis</name>
    <dbReference type="NCBI Taxonomy" id="652876"/>
    <lineage>
        <taxon>Bacteria</taxon>
        <taxon>Bacillati</taxon>
        <taxon>Bacillota</taxon>
        <taxon>Bacilli</taxon>
        <taxon>Bacillales</taxon>
        <taxon>Paenibacillaceae</taxon>
        <taxon>Cohnella</taxon>
    </lineage>
</organism>
<dbReference type="InterPro" id="IPR005331">
    <property type="entry name" value="Sulfotransferase"/>
</dbReference>
<dbReference type="GO" id="GO:0016020">
    <property type="term" value="C:membrane"/>
    <property type="evidence" value="ECO:0007669"/>
    <property type="project" value="UniProtKB-SubCell"/>
</dbReference>
<reference evidence="7 8" key="1">
    <citation type="submission" date="2019-03" db="EMBL/GenBank/DDBJ databases">
        <title>Cohnella endophytica sp. nov., a novel endophytic bacterium isolated from bark of Sonneratia apetala.</title>
        <authorList>
            <person name="Tuo L."/>
        </authorList>
    </citation>
    <scope>NUCLEOTIDE SEQUENCE [LARGE SCALE GENOMIC DNA]</scope>
    <source>
        <strain evidence="7 8">CCTCC AB 208254</strain>
    </source>
</reference>
<keyword evidence="3" id="KW-0812">Transmembrane</keyword>
<evidence type="ECO:0008006" key="9">
    <source>
        <dbReference type="Google" id="ProtNLM"/>
    </source>
</evidence>
<sequence length="257" mass="29884">MNMQNPNELVVFAHIMKTGGSTLRVNFLVQQYESNQSVGLKFPEEVIEEAMKESTKYISGHFGFGLYTGLYMGGENHKMLINSDFPRPLHYITLLREPVDRIISLYYDILRTFPGHPTVINKDLKEFVETKNVFYEPNQQTLLITGGIPDFNLATKRISNDFKVVGITELFNESVFLMKKELGWDKITSLHLHNPKHNDNPKRQKRDQISRELIEFIERSNSLDIQLYQFAKEYLIQRINSLDLNTKEEMDSFLGNS</sequence>
<dbReference type="OrthoDB" id="7981249at2"/>
<comment type="subcellular location">
    <subcellularLocation>
        <location evidence="1">Membrane</location>
        <topology evidence="1">Single-pass membrane protein</topology>
    </subcellularLocation>
</comment>
<dbReference type="InterPro" id="IPR027417">
    <property type="entry name" value="P-loop_NTPase"/>
</dbReference>
<name>A0A4Y8LYH1_9BACL</name>
<dbReference type="Proteomes" id="UP000297900">
    <property type="component" value="Unassembled WGS sequence"/>
</dbReference>
<keyword evidence="2" id="KW-0808">Transferase</keyword>
<evidence type="ECO:0000313" key="8">
    <source>
        <dbReference type="Proteomes" id="UP000297900"/>
    </source>
</evidence>
<dbReference type="PANTHER" id="PTHR12812:SF0">
    <property type="entry name" value="HEPARAN-SULFATE 6-O-SULFOTRANSFERASE"/>
    <property type="match status" value="1"/>
</dbReference>
<accession>A0A4Y8LYH1</accession>